<dbReference type="CDD" id="cd00995">
    <property type="entry name" value="PBP2_NikA_DppA_OppA_like"/>
    <property type="match status" value="1"/>
</dbReference>
<sequence>MKIKLFKFILIFIFLGPISVFSKEIIFGIPQNPQNINPLYARDAASEKITDLVYEKIFNYNEQYKLTSKFVSWKNINDLDFVFTAKSYSSNFSNGREVVLKDVYFSIKKNHHDPLSKYFEDLKGIQHISLNGSIIRIKLKKPDPLFVEKLSLPILPYDLDDLKIDLSKSSMGSNKYQIISNKPLILLRKDGKRIKFEEVKDPSVRALKLINKEIDLLQNDLSLPIINYLERHHQLKTLSSPGTNVSYIGFNHQHELLRDPAVRKAIAHAINREEIIKFFFNQDTQAASQILSQKHWSSSNLSPHEYNPQLSKNLLIDAGYKLPLKLEFKTSTDTFRIKIATILKAQLEAIGISLKIKSLDWGTFFKDIQNGDFQLYSLTWVGLKSPDIYKKIFHSSMIPPFGLNRGLLQDEIIDNLIKESYDKKNWDGTLEYIHQNVLIYPLWYEGNFMASLDSICDYQLTEDGSWLGLYDVRFCHD</sequence>
<dbReference type="Proteomes" id="UP000004188">
    <property type="component" value="Unassembled WGS sequence"/>
</dbReference>
<dbReference type="PIRSF" id="PIRSF002741">
    <property type="entry name" value="MppA"/>
    <property type="match status" value="1"/>
</dbReference>
<name>B6BUM0_9PROT</name>
<dbReference type="HOGENOM" id="CLU_017028_7_3_4"/>
<evidence type="ECO:0000256" key="2">
    <source>
        <dbReference type="ARBA" id="ARBA00022448"/>
    </source>
</evidence>
<protein>
    <submittedName>
        <fullName evidence="5">Extracellular solute-binding protein, family 5</fullName>
    </submittedName>
</protein>
<dbReference type="STRING" id="314607.KB13_1107"/>
<dbReference type="Gene3D" id="3.90.76.10">
    <property type="entry name" value="Dipeptide-binding Protein, Domain 1"/>
    <property type="match status" value="1"/>
</dbReference>
<evidence type="ECO:0000256" key="3">
    <source>
        <dbReference type="ARBA" id="ARBA00022729"/>
    </source>
</evidence>
<dbReference type="PANTHER" id="PTHR30290">
    <property type="entry name" value="PERIPLASMIC BINDING COMPONENT OF ABC TRANSPORTER"/>
    <property type="match status" value="1"/>
</dbReference>
<dbReference type="GO" id="GO:0043190">
    <property type="term" value="C:ATP-binding cassette (ABC) transporter complex"/>
    <property type="evidence" value="ECO:0007669"/>
    <property type="project" value="InterPro"/>
</dbReference>
<dbReference type="AlphaFoldDB" id="B6BUM0"/>
<dbReference type="GO" id="GO:0015833">
    <property type="term" value="P:peptide transport"/>
    <property type="evidence" value="ECO:0007669"/>
    <property type="project" value="TreeGrafter"/>
</dbReference>
<dbReference type="InterPro" id="IPR039424">
    <property type="entry name" value="SBP_5"/>
</dbReference>
<dbReference type="PANTHER" id="PTHR30290:SF9">
    <property type="entry name" value="OLIGOPEPTIDE-BINDING PROTEIN APPA"/>
    <property type="match status" value="1"/>
</dbReference>
<gene>
    <name evidence="5" type="ORF">KB13_1107</name>
</gene>
<dbReference type="EMBL" id="DS995299">
    <property type="protein sequence ID" value="EDZ64975.1"/>
    <property type="molecule type" value="Genomic_DNA"/>
</dbReference>
<feature type="domain" description="Solute-binding protein family 5" evidence="4">
    <location>
        <begin position="91"/>
        <end position="383"/>
    </location>
</feature>
<reference evidence="6" key="1">
    <citation type="journal article" date="2012" name="Stand. Genomic Sci.">
        <title>Genome sequence of strain HIMB624, a cultured representative from the OM43 clade of marine Betaproteobacteria.</title>
        <authorList>
            <person name="Huggett M.J."/>
            <person name="Hayakawa D.H."/>
            <person name="Rappe M.S."/>
        </authorList>
    </citation>
    <scope>NUCLEOTIDE SEQUENCE [LARGE SCALE GENOMIC DNA]</scope>
    <source>
        <strain evidence="6">KB13</strain>
    </source>
</reference>
<dbReference type="eggNOG" id="COG0747">
    <property type="taxonomic scope" value="Bacteria"/>
</dbReference>
<accession>B6BUM0</accession>
<evidence type="ECO:0000313" key="5">
    <source>
        <dbReference type="EMBL" id="EDZ64975.1"/>
    </source>
</evidence>
<keyword evidence="6" id="KW-1185">Reference proteome</keyword>
<proteinExistence type="inferred from homology"/>
<dbReference type="GO" id="GO:1904680">
    <property type="term" value="F:peptide transmembrane transporter activity"/>
    <property type="evidence" value="ECO:0007669"/>
    <property type="project" value="TreeGrafter"/>
</dbReference>
<comment type="similarity">
    <text evidence="1">Belongs to the bacterial solute-binding protein 5 family.</text>
</comment>
<evidence type="ECO:0000313" key="6">
    <source>
        <dbReference type="Proteomes" id="UP000004188"/>
    </source>
</evidence>
<keyword evidence="3" id="KW-0732">Signal</keyword>
<organism evidence="5 6">
    <name type="scientific">beta proteobacterium KB13</name>
    <dbReference type="NCBI Taxonomy" id="314607"/>
    <lineage>
        <taxon>Bacteria</taxon>
        <taxon>Pseudomonadati</taxon>
        <taxon>Pseudomonadota</taxon>
        <taxon>Betaproteobacteria</taxon>
        <taxon>Nitrosomonadales</taxon>
        <taxon>OM43 clade</taxon>
    </lineage>
</organism>
<keyword evidence="2" id="KW-0813">Transport</keyword>
<dbReference type="InterPro" id="IPR000914">
    <property type="entry name" value="SBP_5_dom"/>
</dbReference>
<dbReference type="Gene3D" id="3.10.105.10">
    <property type="entry name" value="Dipeptide-binding Protein, Domain 3"/>
    <property type="match status" value="1"/>
</dbReference>
<dbReference type="Pfam" id="PF00496">
    <property type="entry name" value="SBP_bac_5"/>
    <property type="match status" value="1"/>
</dbReference>
<dbReference type="Gene3D" id="3.40.190.10">
    <property type="entry name" value="Periplasmic binding protein-like II"/>
    <property type="match status" value="1"/>
</dbReference>
<dbReference type="SUPFAM" id="SSF53850">
    <property type="entry name" value="Periplasmic binding protein-like II"/>
    <property type="match status" value="1"/>
</dbReference>
<evidence type="ECO:0000259" key="4">
    <source>
        <dbReference type="Pfam" id="PF00496"/>
    </source>
</evidence>
<dbReference type="GO" id="GO:0030288">
    <property type="term" value="C:outer membrane-bounded periplasmic space"/>
    <property type="evidence" value="ECO:0007669"/>
    <property type="project" value="UniProtKB-ARBA"/>
</dbReference>
<evidence type="ECO:0000256" key="1">
    <source>
        <dbReference type="ARBA" id="ARBA00005695"/>
    </source>
</evidence>
<dbReference type="InterPro" id="IPR030678">
    <property type="entry name" value="Peptide/Ni-bd"/>
</dbReference>